<proteinExistence type="predicted"/>
<dbReference type="AlphaFoldDB" id="A0A0M2UZU7"/>
<sequence length="101" mass="12341">MPKISPKLGEFLVKTTKAKDIDDAFQRVFTDYLELKLKNLQETIEQFQSRWKMTFEEFKIMPKGPSFEKDAYSYDVEQDFWQWEEAETLKKHYESLKKEWM</sequence>
<comment type="caution">
    <text evidence="1">The sequence shown here is derived from an EMBL/GenBank/DDBJ whole genome shotgun (WGS) entry which is preliminary data.</text>
</comment>
<name>A0A0M2UZU7_9BACT</name>
<evidence type="ECO:0000313" key="2">
    <source>
        <dbReference type="Proteomes" id="UP000034954"/>
    </source>
</evidence>
<keyword evidence="2" id="KW-1185">Reference proteome</keyword>
<reference evidence="1 2" key="1">
    <citation type="journal article" date="2013" name="BMC Microbiol.">
        <title>Identification of the type II cytochrome c maturation pathway in anammox bacteria by comparative genomics.</title>
        <authorList>
            <person name="Ferousi C."/>
            <person name="Speth D.R."/>
            <person name="Reimann J."/>
            <person name="Op den Camp H.J."/>
            <person name="Allen J.W."/>
            <person name="Keltjens J.T."/>
            <person name="Jetten M.S."/>
        </authorList>
    </citation>
    <scope>NUCLEOTIDE SEQUENCE [LARGE SCALE GENOMIC DNA]</scope>
    <source>
        <strain evidence="1">RU1</strain>
    </source>
</reference>
<gene>
    <name evidence="1" type="ORF">BROFUL_00789</name>
</gene>
<evidence type="ECO:0000313" key="1">
    <source>
        <dbReference type="EMBL" id="KKO20486.1"/>
    </source>
</evidence>
<protein>
    <submittedName>
        <fullName evidence="1">Uncharacterized protein</fullName>
    </submittedName>
</protein>
<accession>A0A0M2UZU7</accession>
<dbReference type="Proteomes" id="UP000034954">
    <property type="component" value="Unassembled WGS sequence"/>
</dbReference>
<organism evidence="1 2">
    <name type="scientific">Candidatus Brocadia fulgida</name>
    <dbReference type="NCBI Taxonomy" id="380242"/>
    <lineage>
        <taxon>Bacteria</taxon>
        <taxon>Pseudomonadati</taxon>
        <taxon>Planctomycetota</taxon>
        <taxon>Candidatus Brocadiia</taxon>
        <taxon>Candidatus Brocadiales</taxon>
        <taxon>Candidatus Brocadiaceae</taxon>
        <taxon>Candidatus Brocadia</taxon>
    </lineage>
</organism>
<dbReference type="EMBL" id="LAQJ01000100">
    <property type="protein sequence ID" value="KKO20486.1"/>
    <property type="molecule type" value="Genomic_DNA"/>
</dbReference>